<sequence length="61" mass="7501">MKQEKLFFQKRYNSDFIKLYFNFTLPLFYLPLIFTFSSFIVRLLFVFRSSFVRCRATVDPL</sequence>
<comment type="caution">
    <text evidence="2">The sequence shown here is derived from an EMBL/GenBank/DDBJ whole genome shotgun (WGS) entry which is preliminary data.</text>
</comment>
<dbReference type="AlphaFoldDB" id="E4MPK1"/>
<keyword evidence="1" id="KW-0812">Transmembrane</keyword>
<gene>
    <name evidence="2" type="ORF">HMPREF1977_0313</name>
</gene>
<dbReference type="HOGENOM" id="CLU_3115861_0_0_10"/>
<name>E4MPK1_CAPOC</name>
<organism evidence="2 3">
    <name type="scientific">Capnocytophaga ochracea F0287</name>
    <dbReference type="NCBI Taxonomy" id="873517"/>
    <lineage>
        <taxon>Bacteria</taxon>
        <taxon>Pseudomonadati</taxon>
        <taxon>Bacteroidota</taxon>
        <taxon>Flavobacteriia</taxon>
        <taxon>Flavobacteriales</taxon>
        <taxon>Flavobacteriaceae</taxon>
        <taxon>Capnocytophaga</taxon>
    </lineage>
</organism>
<evidence type="ECO:0000256" key="1">
    <source>
        <dbReference type="SAM" id="Phobius"/>
    </source>
</evidence>
<dbReference type="Proteomes" id="UP000005391">
    <property type="component" value="Unassembled WGS sequence"/>
</dbReference>
<evidence type="ECO:0000313" key="3">
    <source>
        <dbReference type="Proteomes" id="UP000005391"/>
    </source>
</evidence>
<reference evidence="2 3" key="1">
    <citation type="submission" date="2010-10" db="EMBL/GenBank/DDBJ databases">
        <authorList>
            <person name="Muzny D."/>
            <person name="Qin X."/>
            <person name="Deng J."/>
            <person name="Jiang H."/>
            <person name="Liu Y."/>
            <person name="Qu J."/>
            <person name="Song X.-Z."/>
            <person name="Zhang L."/>
            <person name="Thornton R."/>
            <person name="Coyle M."/>
            <person name="Francisco L."/>
            <person name="Jackson L."/>
            <person name="Javaid M."/>
            <person name="Korchina V."/>
            <person name="Kovar C."/>
            <person name="Mata R."/>
            <person name="Mathew T."/>
            <person name="Ngo R."/>
            <person name="Nguyen L."/>
            <person name="Nguyen N."/>
            <person name="Okwuonu G."/>
            <person name="Ongeri F."/>
            <person name="Pham C."/>
            <person name="Simmons D."/>
            <person name="Wilczek-Boney K."/>
            <person name="Hale W."/>
            <person name="Jakkamsetti A."/>
            <person name="Pham P."/>
            <person name="Ruth R."/>
            <person name="San Lucas F."/>
            <person name="Warren J."/>
            <person name="Zhang J."/>
            <person name="Zhao Z."/>
            <person name="Zhou C."/>
            <person name="Zhu D."/>
            <person name="Lee S."/>
            <person name="Bess C."/>
            <person name="Blankenburg K."/>
            <person name="Forbes L."/>
            <person name="Fu Q."/>
            <person name="Gubbala S."/>
            <person name="Hirani K."/>
            <person name="Jayaseelan J.C."/>
            <person name="Lara F."/>
            <person name="Munidasa M."/>
            <person name="Palculict T."/>
            <person name="Patil S."/>
            <person name="Pu L.-L."/>
            <person name="Saada N."/>
            <person name="Tang L."/>
            <person name="Weissenberger G."/>
            <person name="Zhu Y."/>
            <person name="Hemphill L."/>
            <person name="Shang Y."/>
            <person name="Youmans B."/>
            <person name="Ayvaz T."/>
            <person name="Ross M."/>
            <person name="Santibanez J."/>
            <person name="Aqrawi P."/>
            <person name="Gross S."/>
            <person name="Joshi V."/>
            <person name="Fowler G."/>
            <person name="Nazareth L."/>
            <person name="Reid J."/>
            <person name="Worley K."/>
            <person name="Petrosino J."/>
            <person name="Highlander S."/>
            <person name="Gibbs R."/>
        </authorList>
    </citation>
    <scope>NUCLEOTIDE SEQUENCE [LARGE SCALE GENOMIC DNA]</scope>
    <source>
        <strain evidence="2 3">F0287</strain>
    </source>
</reference>
<protein>
    <submittedName>
        <fullName evidence="2">Uncharacterized protein</fullName>
    </submittedName>
</protein>
<feature type="transmembrane region" description="Helical" evidence="1">
    <location>
        <begin position="20"/>
        <end position="45"/>
    </location>
</feature>
<dbReference type="EMBL" id="AEOH01000006">
    <property type="protein sequence ID" value="EFS98421.1"/>
    <property type="molecule type" value="Genomic_DNA"/>
</dbReference>
<keyword evidence="1" id="KW-0472">Membrane</keyword>
<evidence type="ECO:0000313" key="2">
    <source>
        <dbReference type="EMBL" id="EFS98421.1"/>
    </source>
</evidence>
<proteinExistence type="predicted"/>
<accession>E4MPK1</accession>
<keyword evidence="1" id="KW-1133">Transmembrane helix</keyword>